<evidence type="ECO:0000256" key="10">
    <source>
        <dbReference type="ARBA" id="ARBA00023114"/>
    </source>
</evidence>
<gene>
    <name evidence="19" type="ORF">C8P68_101815</name>
</gene>
<dbReference type="InterPro" id="IPR003715">
    <property type="entry name" value="Poly_export_N"/>
</dbReference>
<keyword evidence="14" id="KW-0449">Lipoprotein</keyword>
<evidence type="ECO:0000256" key="15">
    <source>
        <dbReference type="SAM" id="Phobius"/>
    </source>
</evidence>
<dbReference type="AlphaFoldDB" id="A0A2T5JGK9"/>
<dbReference type="Pfam" id="PF22461">
    <property type="entry name" value="SLBB_2"/>
    <property type="match status" value="1"/>
</dbReference>
<evidence type="ECO:0000256" key="12">
    <source>
        <dbReference type="ARBA" id="ARBA00023139"/>
    </source>
</evidence>
<feature type="transmembrane region" description="Helical" evidence="15">
    <location>
        <begin position="764"/>
        <end position="784"/>
    </location>
</feature>
<feature type="domain" description="Soluble ligand binding" evidence="17">
    <location>
        <begin position="449"/>
        <end position="493"/>
    </location>
</feature>
<evidence type="ECO:0000256" key="14">
    <source>
        <dbReference type="ARBA" id="ARBA00023288"/>
    </source>
</evidence>
<feature type="domain" description="SLBB" evidence="18">
    <location>
        <begin position="192"/>
        <end position="269"/>
    </location>
</feature>
<evidence type="ECO:0000256" key="13">
    <source>
        <dbReference type="ARBA" id="ARBA00023237"/>
    </source>
</evidence>
<evidence type="ECO:0000256" key="4">
    <source>
        <dbReference type="ARBA" id="ARBA00022452"/>
    </source>
</evidence>
<protein>
    <submittedName>
        <fullName evidence="19">Protein involved in polysaccharide export with SLBB domain</fullName>
    </submittedName>
</protein>
<dbReference type="GO" id="GO:0015288">
    <property type="term" value="F:porin activity"/>
    <property type="evidence" value="ECO:0007669"/>
    <property type="project" value="UniProtKB-KW"/>
</dbReference>
<dbReference type="GO" id="GO:0046930">
    <property type="term" value="C:pore complex"/>
    <property type="evidence" value="ECO:0007669"/>
    <property type="project" value="UniProtKB-KW"/>
</dbReference>
<dbReference type="InterPro" id="IPR019554">
    <property type="entry name" value="Soluble_ligand-bd"/>
</dbReference>
<keyword evidence="10" id="KW-0626">Porin</keyword>
<comment type="similarity">
    <text evidence="2">Belongs to the BexD/CtrA/VexA family.</text>
</comment>
<dbReference type="InterPro" id="IPR049712">
    <property type="entry name" value="Poly_export"/>
</dbReference>
<evidence type="ECO:0000256" key="11">
    <source>
        <dbReference type="ARBA" id="ARBA00023136"/>
    </source>
</evidence>
<keyword evidence="20" id="KW-1185">Reference proteome</keyword>
<evidence type="ECO:0000256" key="1">
    <source>
        <dbReference type="ARBA" id="ARBA00004571"/>
    </source>
</evidence>
<keyword evidence="4" id="KW-1134">Transmembrane beta strand</keyword>
<feature type="domain" description="Soluble ligand binding" evidence="17">
    <location>
        <begin position="359"/>
        <end position="406"/>
    </location>
</feature>
<dbReference type="GO" id="GO:0009279">
    <property type="term" value="C:cell outer membrane"/>
    <property type="evidence" value="ECO:0007669"/>
    <property type="project" value="UniProtKB-SubCell"/>
</dbReference>
<dbReference type="GO" id="GO:0006811">
    <property type="term" value="P:monoatomic ion transport"/>
    <property type="evidence" value="ECO:0007669"/>
    <property type="project" value="UniProtKB-KW"/>
</dbReference>
<keyword evidence="11 15" id="KW-0472">Membrane</keyword>
<keyword evidence="8" id="KW-0625">Polysaccharide transport</keyword>
<feature type="domain" description="Polysaccharide export protein N-terminal" evidence="16">
    <location>
        <begin position="109"/>
        <end position="183"/>
    </location>
</feature>
<evidence type="ECO:0000256" key="2">
    <source>
        <dbReference type="ARBA" id="ARBA00009450"/>
    </source>
</evidence>
<keyword evidence="13" id="KW-0998">Cell outer membrane</keyword>
<dbReference type="GO" id="GO:0015159">
    <property type="term" value="F:polysaccharide transmembrane transporter activity"/>
    <property type="evidence" value="ECO:0007669"/>
    <property type="project" value="InterPro"/>
</dbReference>
<dbReference type="PANTHER" id="PTHR33619">
    <property type="entry name" value="POLYSACCHARIDE EXPORT PROTEIN GFCE-RELATED"/>
    <property type="match status" value="1"/>
</dbReference>
<comment type="subcellular location">
    <subcellularLocation>
        <location evidence="1">Cell outer membrane</location>
        <topology evidence="1">Multi-pass membrane protein</topology>
    </subcellularLocation>
</comment>
<keyword evidence="5" id="KW-0762">Sugar transport</keyword>
<feature type="domain" description="Soluble ligand binding" evidence="17">
    <location>
        <begin position="276"/>
        <end position="319"/>
    </location>
</feature>
<keyword evidence="7" id="KW-0732">Signal</keyword>
<evidence type="ECO:0000256" key="8">
    <source>
        <dbReference type="ARBA" id="ARBA00023047"/>
    </source>
</evidence>
<evidence type="ECO:0000259" key="18">
    <source>
        <dbReference type="Pfam" id="PF22461"/>
    </source>
</evidence>
<dbReference type="EMBL" id="QAOQ01000001">
    <property type="protein sequence ID" value="PTR01580.1"/>
    <property type="molecule type" value="Genomic_DNA"/>
</dbReference>
<evidence type="ECO:0000256" key="6">
    <source>
        <dbReference type="ARBA" id="ARBA00022692"/>
    </source>
</evidence>
<dbReference type="Proteomes" id="UP000244168">
    <property type="component" value="Unassembled WGS sequence"/>
</dbReference>
<feature type="domain" description="Soluble ligand binding" evidence="17">
    <location>
        <begin position="547"/>
        <end position="584"/>
    </location>
</feature>
<dbReference type="Pfam" id="PF10531">
    <property type="entry name" value="SLBB"/>
    <property type="match status" value="4"/>
</dbReference>
<dbReference type="PANTHER" id="PTHR33619:SF3">
    <property type="entry name" value="POLYSACCHARIDE EXPORT PROTEIN GFCE-RELATED"/>
    <property type="match status" value="1"/>
</dbReference>
<name>A0A2T5JGK9_9SPHI</name>
<evidence type="ECO:0000256" key="3">
    <source>
        <dbReference type="ARBA" id="ARBA00022448"/>
    </source>
</evidence>
<evidence type="ECO:0000256" key="5">
    <source>
        <dbReference type="ARBA" id="ARBA00022597"/>
    </source>
</evidence>
<evidence type="ECO:0000256" key="9">
    <source>
        <dbReference type="ARBA" id="ARBA00023065"/>
    </source>
</evidence>
<keyword evidence="9" id="KW-0406">Ion transport</keyword>
<evidence type="ECO:0000256" key="7">
    <source>
        <dbReference type="ARBA" id="ARBA00022729"/>
    </source>
</evidence>
<keyword evidence="3" id="KW-0813">Transport</keyword>
<organism evidence="19 20">
    <name type="scientific">Mucilaginibacter yixingensis</name>
    <dbReference type="NCBI Taxonomy" id="1295612"/>
    <lineage>
        <taxon>Bacteria</taxon>
        <taxon>Pseudomonadati</taxon>
        <taxon>Bacteroidota</taxon>
        <taxon>Sphingobacteriia</taxon>
        <taxon>Sphingobacteriales</taxon>
        <taxon>Sphingobacteriaceae</taxon>
        <taxon>Mucilaginibacter</taxon>
    </lineage>
</organism>
<dbReference type="Gene3D" id="3.10.560.10">
    <property type="entry name" value="Outer membrane lipoprotein wza domain like"/>
    <property type="match status" value="6"/>
</dbReference>
<proteinExistence type="inferred from homology"/>
<sequence>MQLLQQAQAQGLSDDQVVARAQAQGLSASQADKLRQRISVLRGSGNTTSVNGRDSLISYSRQLNYKPEVDSGKREKKDLFNSITPRVFGADLFNNTHITFQPNLRLATPLNYILGPDDQLNISVYGNSLANWKLAISPEGNINIPGVGILNVAGKTVEQATAAINSKLAANNYAIGRGTNVKVTLGDIRSIKVIINGEVTQPGTYTLPSLATAFVALTAAGGPNANGSFRQIEIIRNNRIIRRLDVYDFLLKGDQKDNISLQDQDIIRVPTYKVRVALLGEVKNPALFEVLPGETINDVIRFSGGFTDQAYTGRIKVTQIIDQQLHIGDIFESDYKNYLPLRGDKYVVERILDRYENRVVIKGAVFRPGEYELHKGLTLSQLIKNAAGLKEDAFTGRGIITRLKPDNTYEQLSFDVLGVVNNTTPDITLQREDMVEISSIFDLRDKYTVSIKGEVRSPGQFAFAENMSVQDLIFKAGGFTEGASAKRIEVARRINNSDPLSKNSAVATVFNVNVDRELKSNDAKFILKPYDIVSIYTLPGYEAQKTVKVEGEVLYPGSYTIQKKNEKISDIIQRAGGLTASADVDGGTLKRDNIAILGIDKNKVDTTGIEKERMERLGRLQRGYKDSVKNTAVNAATAQMRNDYVGIDLKKILKSPGSNNDLLLEDGDIIRVPKQQQIVRVNGEVLYPSAVVFEKSKSFSSYVSNAGGYSPKALRRGAYVVYPNGTVKATHKFLFFNSHPGVRPGSEIFVPVKPERKGLGTTEIVGLTTGLASLGAIILGILSLHK</sequence>
<evidence type="ECO:0000259" key="16">
    <source>
        <dbReference type="Pfam" id="PF02563"/>
    </source>
</evidence>
<accession>A0A2T5JGK9</accession>
<keyword evidence="15" id="KW-1133">Transmembrane helix</keyword>
<reference evidence="19 20" key="1">
    <citation type="submission" date="2018-04" db="EMBL/GenBank/DDBJ databases">
        <title>Genomic Encyclopedia of Archaeal and Bacterial Type Strains, Phase II (KMG-II): from individual species to whole genera.</title>
        <authorList>
            <person name="Goeker M."/>
        </authorList>
    </citation>
    <scope>NUCLEOTIDE SEQUENCE [LARGE SCALE GENOMIC DNA]</scope>
    <source>
        <strain evidence="19 20">DSM 26809</strain>
    </source>
</reference>
<dbReference type="Pfam" id="PF02563">
    <property type="entry name" value="Poly_export"/>
    <property type="match status" value="1"/>
</dbReference>
<evidence type="ECO:0000259" key="17">
    <source>
        <dbReference type="Pfam" id="PF10531"/>
    </source>
</evidence>
<keyword evidence="12" id="KW-0564">Palmitate</keyword>
<dbReference type="InterPro" id="IPR054765">
    <property type="entry name" value="SLBB_dom"/>
</dbReference>
<evidence type="ECO:0000313" key="19">
    <source>
        <dbReference type="EMBL" id="PTR01580.1"/>
    </source>
</evidence>
<evidence type="ECO:0000313" key="20">
    <source>
        <dbReference type="Proteomes" id="UP000244168"/>
    </source>
</evidence>
<keyword evidence="6 15" id="KW-0812">Transmembrane</keyword>
<comment type="caution">
    <text evidence="19">The sequence shown here is derived from an EMBL/GenBank/DDBJ whole genome shotgun (WGS) entry which is preliminary data.</text>
</comment>